<evidence type="ECO:0000259" key="7">
    <source>
        <dbReference type="PROSITE" id="PS50119"/>
    </source>
</evidence>
<evidence type="ECO:0000256" key="2">
    <source>
        <dbReference type="ARBA" id="ARBA00022771"/>
    </source>
</evidence>
<organism evidence="8 9">
    <name type="scientific">Phrynocephalus forsythii</name>
    <dbReference type="NCBI Taxonomy" id="171643"/>
    <lineage>
        <taxon>Eukaryota</taxon>
        <taxon>Metazoa</taxon>
        <taxon>Chordata</taxon>
        <taxon>Craniata</taxon>
        <taxon>Vertebrata</taxon>
        <taxon>Euteleostomi</taxon>
        <taxon>Lepidosauria</taxon>
        <taxon>Squamata</taxon>
        <taxon>Bifurcata</taxon>
        <taxon>Unidentata</taxon>
        <taxon>Episquamata</taxon>
        <taxon>Toxicofera</taxon>
        <taxon>Iguania</taxon>
        <taxon>Acrodonta</taxon>
        <taxon>Agamidae</taxon>
        <taxon>Agaminae</taxon>
        <taxon>Phrynocephalus</taxon>
    </lineage>
</organism>
<dbReference type="SUPFAM" id="SSF57845">
    <property type="entry name" value="B-box zinc-binding domain"/>
    <property type="match status" value="1"/>
</dbReference>
<dbReference type="SUPFAM" id="SSF57850">
    <property type="entry name" value="RING/U-box"/>
    <property type="match status" value="1"/>
</dbReference>
<dbReference type="AlphaFoldDB" id="A0A9Q0XM77"/>
<dbReference type="SMART" id="SM00336">
    <property type="entry name" value="BBOX"/>
    <property type="match status" value="1"/>
</dbReference>
<dbReference type="GO" id="GO:0008270">
    <property type="term" value="F:zinc ion binding"/>
    <property type="evidence" value="ECO:0007669"/>
    <property type="project" value="UniProtKB-KW"/>
</dbReference>
<dbReference type="Gene3D" id="3.30.160.60">
    <property type="entry name" value="Classic Zinc Finger"/>
    <property type="match status" value="1"/>
</dbReference>
<keyword evidence="1" id="KW-0479">Metal-binding</keyword>
<accession>A0A9Q0XM77</accession>
<dbReference type="PROSITE" id="PS50119">
    <property type="entry name" value="ZF_BBOX"/>
    <property type="match status" value="1"/>
</dbReference>
<dbReference type="InterPro" id="IPR000315">
    <property type="entry name" value="Znf_B-box"/>
</dbReference>
<dbReference type="SMART" id="SM00184">
    <property type="entry name" value="RING"/>
    <property type="match status" value="1"/>
</dbReference>
<feature type="coiled-coil region" evidence="5">
    <location>
        <begin position="132"/>
        <end position="177"/>
    </location>
</feature>
<evidence type="ECO:0000313" key="8">
    <source>
        <dbReference type="EMBL" id="KAJ7317348.1"/>
    </source>
</evidence>
<feature type="domain" description="B box-type" evidence="7">
    <location>
        <begin position="87"/>
        <end position="128"/>
    </location>
</feature>
<keyword evidence="5" id="KW-0175">Coiled coil</keyword>
<name>A0A9Q0XM77_9SAUR</name>
<dbReference type="PROSITE" id="PS50089">
    <property type="entry name" value="ZF_RING_2"/>
    <property type="match status" value="1"/>
</dbReference>
<reference evidence="8" key="1">
    <citation type="journal article" date="2023" name="DNA Res.">
        <title>Chromosome-level genome assembly of Phrynocephalus forsythii using third-generation DNA sequencing and Hi-C analysis.</title>
        <authorList>
            <person name="Qi Y."/>
            <person name="Zhao W."/>
            <person name="Zhao Y."/>
            <person name="Niu C."/>
            <person name="Cao S."/>
            <person name="Zhang Y."/>
        </authorList>
    </citation>
    <scope>NUCLEOTIDE SEQUENCE</scope>
    <source>
        <tissue evidence="8">Muscle</tissue>
    </source>
</reference>
<dbReference type="Proteomes" id="UP001142489">
    <property type="component" value="Unassembled WGS sequence"/>
</dbReference>
<dbReference type="CDD" id="cd19762">
    <property type="entry name" value="Bbox2_TRIM7-like"/>
    <property type="match status" value="1"/>
</dbReference>
<dbReference type="PANTHER" id="PTHR24103">
    <property type="entry name" value="E3 UBIQUITIN-PROTEIN LIGASE TRIM"/>
    <property type="match status" value="1"/>
</dbReference>
<evidence type="ECO:0000256" key="4">
    <source>
        <dbReference type="PROSITE-ProRule" id="PRU00024"/>
    </source>
</evidence>
<evidence type="ECO:0000256" key="3">
    <source>
        <dbReference type="ARBA" id="ARBA00022833"/>
    </source>
</evidence>
<dbReference type="InterPro" id="IPR050143">
    <property type="entry name" value="TRIM/RBCC"/>
</dbReference>
<comment type="caution">
    <text evidence="8">The sequence shown here is derived from an EMBL/GenBank/DDBJ whole genome shotgun (WGS) entry which is preliminary data.</text>
</comment>
<dbReference type="PROSITE" id="PS00518">
    <property type="entry name" value="ZF_RING_1"/>
    <property type="match status" value="1"/>
</dbReference>
<evidence type="ECO:0000313" key="9">
    <source>
        <dbReference type="Proteomes" id="UP001142489"/>
    </source>
</evidence>
<evidence type="ECO:0000256" key="1">
    <source>
        <dbReference type="ARBA" id="ARBA00022723"/>
    </source>
</evidence>
<dbReference type="InterPro" id="IPR001841">
    <property type="entry name" value="Znf_RING"/>
</dbReference>
<evidence type="ECO:0000256" key="5">
    <source>
        <dbReference type="SAM" id="Coils"/>
    </source>
</evidence>
<gene>
    <name evidence="8" type="ORF">JRQ81_003510</name>
</gene>
<dbReference type="EMBL" id="JAPFRF010000011">
    <property type="protein sequence ID" value="KAJ7317348.1"/>
    <property type="molecule type" value="Genomic_DNA"/>
</dbReference>
<evidence type="ECO:0000259" key="6">
    <source>
        <dbReference type="PROSITE" id="PS50089"/>
    </source>
</evidence>
<dbReference type="InterPro" id="IPR017907">
    <property type="entry name" value="Znf_RING_CS"/>
</dbReference>
<dbReference type="Gene3D" id="3.30.40.10">
    <property type="entry name" value="Zinc/RING finger domain, C3HC4 (zinc finger)"/>
    <property type="match status" value="1"/>
</dbReference>
<feature type="domain" description="RING-type" evidence="6">
    <location>
        <begin position="12"/>
        <end position="53"/>
    </location>
</feature>
<proteinExistence type="predicted"/>
<keyword evidence="9" id="KW-1185">Reference proteome</keyword>
<evidence type="ECO:0008006" key="10">
    <source>
        <dbReference type="Google" id="ProtNLM"/>
    </source>
</evidence>
<keyword evidence="2 4" id="KW-0863">Zinc-finger</keyword>
<dbReference type="InterPro" id="IPR013083">
    <property type="entry name" value="Znf_RING/FYVE/PHD"/>
</dbReference>
<dbReference type="Pfam" id="PF00643">
    <property type="entry name" value="zf-B_box"/>
    <property type="match status" value="1"/>
</dbReference>
<keyword evidence="3" id="KW-0862">Zinc</keyword>
<sequence length="309" mass="35953">MALERLQAEVTCPICLDLFRNPVVLDCEHSFCHACIDKCWEHFPANGLCPLCQKMVQGKKLKPNRQLANFVEITRQLDCPVKKPDPKGRKICGRHEEPTKLFCKDDKVLICVVCDRSKDHRNHDVVPVEEAAQEYKELMSTFLERLRKQREEVQQHKSNAEKESQDLLKKTEAEKQKTAFEFQQLRQFLDKQEKFLLAQMDWVRKEIVRKKDEGVDTFSQELASLDGIIQEMEEKFCLPDEELLQDIGVILQSKKGKLENPPVFPSTLKWKVWEFSDINPALEKFLKKFRVALASAYSVRKGKPNATSY</sequence>
<protein>
    <recommendedName>
        <fullName evidence="10">Zinc finger protein RFP-like</fullName>
    </recommendedName>
</protein>
<dbReference type="OrthoDB" id="9049620at2759"/>
<dbReference type="Pfam" id="PF15227">
    <property type="entry name" value="zf-C3HC4_4"/>
    <property type="match status" value="1"/>
</dbReference>